<dbReference type="EMBL" id="CP033578">
    <property type="protein sequence ID" value="AYV24136.1"/>
    <property type="molecule type" value="Genomic_DNA"/>
</dbReference>
<dbReference type="PRINTS" id="PR00039">
    <property type="entry name" value="HTHLYSR"/>
</dbReference>
<dbReference type="PROSITE" id="PS50931">
    <property type="entry name" value="HTH_LYSR"/>
    <property type="match status" value="1"/>
</dbReference>
<name>A0A3G4VH36_9VIBR</name>
<evidence type="ECO:0000256" key="1">
    <source>
        <dbReference type="ARBA" id="ARBA00009437"/>
    </source>
</evidence>
<sequence length="317" mass="35825">MKTLEQELSRIDLNLLVSLSVLIKERNVSRAAEKLYLSQPAMSRTLSRLRALFDDPLFYRESNGLQPTTKTLELEPELDRILLSIDALLNGLNFSPSRCERAFRISVPPLMSRFLTAPLAKAIKEVAPNASLEEYPSSLDPTQLLKDGQVDFSIHVEEVIQSEEYHCEKIGSTYPVIYGSNSHPLLDKQTISINDCLEYQFVDLSLDVRSTQHYLNPIDIELANQGLSRTIALKSGQLATLMESLEDTDRLMISSHALAQTFEKSSNLKIIKPFNDKPYLVSIYLIEHRRTLSSPAHKWFKTLMLETLAEKISVSGS</sequence>
<keyword evidence="2" id="KW-0805">Transcription regulation</keyword>
<dbReference type="GO" id="GO:0003677">
    <property type="term" value="F:DNA binding"/>
    <property type="evidence" value="ECO:0007669"/>
    <property type="project" value="UniProtKB-KW"/>
</dbReference>
<evidence type="ECO:0000256" key="4">
    <source>
        <dbReference type="ARBA" id="ARBA00023163"/>
    </source>
</evidence>
<dbReference type="InterPro" id="IPR005119">
    <property type="entry name" value="LysR_subst-bd"/>
</dbReference>
<dbReference type="InterPro" id="IPR037402">
    <property type="entry name" value="YidZ_PBP2"/>
</dbReference>
<protein>
    <submittedName>
        <fullName evidence="6">LysR family transcriptional regulator</fullName>
    </submittedName>
</protein>
<dbReference type="Gene3D" id="1.10.10.10">
    <property type="entry name" value="Winged helix-like DNA-binding domain superfamily/Winged helix DNA-binding domain"/>
    <property type="match status" value="1"/>
</dbReference>
<keyword evidence="3" id="KW-0238">DNA-binding</keyword>
<evidence type="ECO:0000259" key="5">
    <source>
        <dbReference type="PROSITE" id="PS50931"/>
    </source>
</evidence>
<proteinExistence type="inferred from homology"/>
<reference evidence="6 7" key="1">
    <citation type="submission" date="2018-11" db="EMBL/GenBank/DDBJ databases">
        <title>Complete Genome Sequence of Vbrio mediterranei 117-T6: a Potential Pathogen Bacteria Isolated from the Conchocelis of Pyropia.</title>
        <authorList>
            <person name="Liu Q."/>
        </authorList>
    </citation>
    <scope>NUCLEOTIDE SEQUENCE [LARGE SCALE GENOMIC DNA]</scope>
    <source>
        <strain evidence="6 7">117-T6</strain>
    </source>
</reference>
<dbReference type="Proteomes" id="UP000279760">
    <property type="component" value="Chromosome 2"/>
</dbReference>
<dbReference type="InterPro" id="IPR050389">
    <property type="entry name" value="LysR-type_TF"/>
</dbReference>
<dbReference type="AlphaFoldDB" id="A0A3G4VH36"/>
<dbReference type="CDD" id="cd08417">
    <property type="entry name" value="PBP2_Nitroaromatics_like"/>
    <property type="match status" value="1"/>
</dbReference>
<evidence type="ECO:0000256" key="3">
    <source>
        <dbReference type="ARBA" id="ARBA00023125"/>
    </source>
</evidence>
<dbReference type="InterPro" id="IPR036390">
    <property type="entry name" value="WH_DNA-bd_sf"/>
</dbReference>
<gene>
    <name evidence="6" type="ORF">ECB94_22985</name>
</gene>
<dbReference type="PANTHER" id="PTHR30118">
    <property type="entry name" value="HTH-TYPE TRANSCRIPTIONAL REGULATOR LEUO-RELATED"/>
    <property type="match status" value="1"/>
</dbReference>
<dbReference type="PANTHER" id="PTHR30118:SF15">
    <property type="entry name" value="TRANSCRIPTIONAL REGULATORY PROTEIN"/>
    <property type="match status" value="1"/>
</dbReference>
<keyword evidence="4" id="KW-0804">Transcription</keyword>
<dbReference type="Pfam" id="PF00126">
    <property type="entry name" value="HTH_1"/>
    <property type="match status" value="1"/>
</dbReference>
<dbReference type="RefSeq" id="WP_124941791.1">
    <property type="nucleotide sequence ID" value="NZ_CP033578.1"/>
</dbReference>
<dbReference type="SUPFAM" id="SSF53850">
    <property type="entry name" value="Periplasmic binding protein-like II"/>
    <property type="match status" value="1"/>
</dbReference>
<dbReference type="SUPFAM" id="SSF46785">
    <property type="entry name" value="Winged helix' DNA-binding domain"/>
    <property type="match status" value="1"/>
</dbReference>
<dbReference type="Pfam" id="PF03466">
    <property type="entry name" value="LysR_substrate"/>
    <property type="match status" value="1"/>
</dbReference>
<evidence type="ECO:0000313" key="6">
    <source>
        <dbReference type="EMBL" id="AYV24136.1"/>
    </source>
</evidence>
<dbReference type="InterPro" id="IPR036388">
    <property type="entry name" value="WH-like_DNA-bd_sf"/>
</dbReference>
<dbReference type="InterPro" id="IPR000847">
    <property type="entry name" value="LysR_HTH_N"/>
</dbReference>
<organism evidence="6 7">
    <name type="scientific">Vibrio mediterranei</name>
    <dbReference type="NCBI Taxonomy" id="689"/>
    <lineage>
        <taxon>Bacteria</taxon>
        <taxon>Pseudomonadati</taxon>
        <taxon>Pseudomonadota</taxon>
        <taxon>Gammaproteobacteria</taxon>
        <taxon>Vibrionales</taxon>
        <taxon>Vibrionaceae</taxon>
        <taxon>Vibrio</taxon>
    </lineage>
</organism>
<dbReference type="Gene3D" id="3.40.190.10">
    <property type="entry name" value="Periplasmic binding protein-like II"/>
    <property type="match status" value="2"/>
</dbReference>
<comment type="similarity">
    <text evidence="1">Belongs to the LysR transcriptional regulatory family.</text>
</comment>
<feature type="domain" description="HTH lysR-type" evidence="5">
    <location>
        <begin position="11"/>
        <end position="68"/>
    </location>
</feature>
<dbReference type="GO" id="GO:0003700">
    <property type="term" value="F:DNA-binding transcription factor activity"/>
    <property type="evidence" value="ECO:0007669"/>
    <property type="project" value="InterPro"/>
</dbReference>
<evidence type="ECO:0000313" key="7">
    <source>
        <dbReference type="Proteomes" id="UP000279760"/>
    </source>
</evidence>
<evidence type="ECO:0000256" key="2">
    <source>
        <dbReference type="ARBA" id="ARBA00023015"/>
    </source>
</evidence>
<accession>A0A3G4VH36</accession>